<evidence type="ECO:0000313" key="3">
    <source>
        <dbReference type="EMBL" id="ATV30404.1"/>
    </source>
</evidence>
<sequence>MRTTIPRDVYLKQLIDGRENGFIKVITGMRRCGKSTLLQVLFRDYLLKQNIPTDHIISIALDDRINQKLRNPDVLLAYIRQQVRDNQLYFILMDEIQMVDEFMDVLNSLLHIENVDVYVTGSNSHFLSNDIVTEFRDRSDEIHMYPFSFSEYYAAVGGDKQGAWKDYYTYGGLPHVLTLVGDKKKSDYLYNVYRKTYLTDIKERHEIKEHEFQELAKMLSSFIGSSCNPNKLTNTFKSKENVDLSYPTVVKYISYLKDSFLIEEAERYDIKGRKYIGSLSKYYFCDLGVRNSILNFRQQEENHIMENVLYNELRTRGYNVDVGMVDVKRKIDGKSIRQQYEVDFVVNEGSDRYYIQSAFAMPNIEKERQEKTSFSFINDSFKKIIVVKDDIKPKRDEQGIVTIGLLDFLLDKDSLKL</sequence>
<dbReference type="Gene3D" id="3.40.50.300">
    <property type="entry name" value="P-loop containing nucleotide triphosphate hydrolases"/>
    <property type="match status" value="1"/>
</dbReference>
<gene>
    <name evidence="3" type="ORF">CTM46_02370</name>
</gene>
<proteinExistence type="predicted"/>
<accession>A0A2D3LIL8</accession>
<feature type="domain" description="DUF4143" evidence="2">
    <location>
        <begin position="200"/>
        <end position="355"/>
    </location>
</feature>
<dbReference type="Proteomes" id="UP000230742">
    <property type="component" value="Chromosome 1"/>
</dbReference>
<evidence type="ECO:0000259" key="2">
    <source>
        <dbReference type="Pfam" id="PF13635"/>
    </source>
</evidence>
<dbReference type="InterPro" id="IPR027417">
    <property type="entry name" value="P-loop_NTPase"/>
</dbReference>
<reference evidence="3 4" key="1">
    <citation type="submission" date="2017-11" db="EMBL/GenBank/DDBJ databases">
        <title>Genome sequencing of Prevotella intermedia KCOM 1949.</title>
        <authorList>
            <person name="Kook J.-K."/>
            <person name="Park S.-N."/>
            <person name="Lim Y.K."/>
        </authorList>
    </citation>
    <scope>NUCLEOTIDE SEQUENCE [LARGE SCALE GENOMIC DNA]</scope>
    <source>
        <strain evidence="3 4">KCOM 1949</strain>
    </source>
</reference>
<protein>
    <submittedName>
        <fullName evidence="3">AAA family ATPase</fullName>
    </submittedName>
</protein>
<name>A0A2D3LIL8_PREIN</name>
<dbReference type="InterPro" id="IPR041682">
    <property type="entry name" value="AAA_14"/>
</dbReference>
<dbReference type="RefSeq" id="WP_100013734.1">
    <property type="nucleotide sequence ID" value="NZ_CP024727.1"/>
</dbReference>
<organism evidence="3 4">
    <name type="scientific">Prevotella intermedia</name>
    <dbReference type="NCBI Taxonomy" id="28131"/>
    <lineage>
        <taxon>Bacteria</taxon>
        <taxon>Pseudomonadati</taxon>
        <taxon>Bacteroidota</taxon>
        <taxon>Bacteroidia</taxon>
        <taxon>Bacteroidales</taxon>
        <taxon>Prevotellaceae</taxon>
        <taxon>Prevotella</taxon>
    </lineage>
</organism>
<evidence type="ECO:0000313" key="4">
    <source>
        <dbReference type="Proteomes" id="UP000230742"/>
    </source>
</evidence>
<dbReference type="PANTHER" id="PTHR33295">
    <property type="entry name" value="ATPASE"/>
    <property type="match status" value="1"/>
</dbReference>
<dbReference type="Pfam" id="PF13635">
    <property type="entry name" value="DUF4143"/>
    <property type="match status" value="1"/>
</dbReference>
<evidence type="ECO:0000259" key="1">
    <source>
        <dbReference type="Pfam" id="PF13173"/>
    </source>
</evidence>
<dbReference type="PANTHER" id="PTHR33295:SF18">
    <property type="entry name" value="AAA+ ATPASE DOMAIN-CONTAINING PROTEIN"/>
    <property type="match status" value="1"/>
</dbReference>
<feature type="domain" description="AAA" evidence="1">
    <location>
        <begin position="23"/>
        <end position="152"/>
    </location>
</feature>
<dbReference type="Pfam" id="PF13173">
    <property type="entry name" value="AAA_14"/>
    <property type="match status" value="1"/>
</dbReference>
<dbReference type="InterPro" id="IPR025420">
    <property type="entry name" value="DUF4143"/>
</dbReference>
<dbReference type="AlphaFoldDB" id="A0A2D3LIL8"/>
<dbReference type="EMBL" id="CP024727">
    <property type="protein sequence ID" value="ATV30404.1"/>
    <property type="molecule type" value="Genomic_DNA"/>
</dbReference>
<dbReference type="SUPFAM" id="SSF52540">
    <property type="entry name" value="P-loop containing nucleoside triphosphate hydrolases"/>
    <property type="match status" value="1"/>
</dbReference>